<dbReference type="GO" id="GO:0003700">
    <property type="term" value="F:DNA-binding transcription factor activity"/>
    <property type="evidence" value="ECO:0007669"/>
    <property type="project" value="TreeGrafter"/>
</dbReference>
<keyword evidence="1" id="KW-0805">Transcription regulation</keyword>
<dbReference type="PROSITE" id="PS50932">
    <property type="entry name" value="HTH_LACI_2"/>
    <property type="match status" value="1"/>
</dbReference>
<reference evidence="5 6" key="1">
    <citation type="submission" date="2018-04" db="EMBL/GenBank/DDBJ databases">
        <authorList>
            <person name="Eckel V.P."/>
            <person name="Vogel R.F."/>
        </authorList>
    </citation>
    <scope>NUCLEOTIDE SEQUENCE [LARGE SCALE GENOMIC DNA]</scope>
    <source>
        <strain evidence="6">TMW 2.1764</strain>
    </source>
</reference>
<dbReference type="SMART" id="SM00354">
    <property type="entry name" value="HTH_LACI"/>
    <property type="match status" value="1"/>
</dbReference>
<dbReference type="PANTHER" id="PTHR30146">
    <property type="entry name" value="LACI-RELATED TRANSCRIPTIONAL REPRESSOR"/>
    <property type="match status" value="1"/>
</dbReference>
<dbReference type="InterPro" id="IPR025997">
    <property type="entry name" value="SBP_2_dom"/>
</dbReference>
<dbReference type="GO" id="GO:0000976">
    <property type="term" value="F:transcription cis-regulatory region binding"/>
    <property type="evidence" value="ECO:0007669"/>
    <property type="project" value="TreeGrafter"/>
</dbReference>
<feature type="domain" description="HTH lacI-type" evidence="4">
    <location>
        <begin position="5"/>
        <end position="60"/>
    </location>
</feature>
<keyword evidence="6" id="KW-1185">Reference proteome</keyword>
<dbReference type="PANTHER" id="PTHR30146:SF145">
    <property type="entry name" value="RIBOSE OPERON REPRESSOR"/>
    <property type="match status" value="1"/>
</dbReference>
<dbReference type="AlphaFoldDB" id="A0A5N6S0N3"/>
<dbReference type="Gene3D" id="3.40.50.2300">
    <property type="match status" value="2"/>
</dbReference>
<evidence type="ECO:0000313" key="5">
    <source>
        <dbReference type="EMBL" id="KAE8129770.1"/>
    </source>
</evidence>
<evidence type="ECO:0000256" key="3">
    <source>
        <dbReference type="ARBA" id="ARBA00023163"/>
    </source>
</evidence>
<accession>A0A5N6S0N3</accession>
<keyword evidence="2" id="KW-0238">DNA-binding</keyword>
<dbReference type="SUPFAM" id="SSF47413">
    <property type="entry name" value="lambda repressor-like DNA-binding domains"/>
    <property type="match status" value="1"/>
</dbReference>
<dbReference type="CDD" id="cd01392">
    <property type="entry name" value="HTH_LacI"/>
    <property type="match status" value="1"/>
</dbReference>
<dbReference type="PROSITE" id="PS00356">
    <property type="entry name" value="HTH_LACI_1"/>
    <property type="match status" value="1"/>
</dbReference>
<organism evidence="5 6">
    <name type="scientific">Bifidobacterium tibiigranuli</name>
    <dbReference type="NCBI Taxonomy" id="2172043"/>
    <lineage>
        <taxon>Bacteria</taxon>
        <taxon>Bacillati</taxon>
        <taxon>Actinomycetota</taxon>
        <taxon>Actinomycetes</taxon>
        <taxon>Bifidobacteriales</taxon>
        <taxon>Bifidobacteriaceae</taxon>
        <taxon>Bifidobacterium</taxon>
    </lineage>
</organism>
<dbReference type="InterPro" id="IPR010982">
    <property type="entry name" value="Lambda_DNA-bd_dom_sf"/>
</dbReference>
<dbReference type="OrthoDB" id="59108at2"/>
<dbReference type="InterPro" id="IPR000843">
    <property type="entry name" value="HTH_LacI"/>
</dbReference>
<proteinExistence type="predicted"/>
<comment type="caution">
    <text evidence="5">The sequence shown here is derived from an EMBL/GenBank/DDBJ whole genome shotgun (WGS) entry which is preliminary data.</text>
</comment>
<evidence type="ECO:0000256" key="1">
    <source>
        <dbReference type="ARBA" id="ARBA00023015"/>
    </source>
</evidence>
<dbReference type="Proteomes" id="UP000325415">
    <property type="component" value="Unassembled WGS sequence"/>
</dbReference>
<evidence type="ECO:0000256" key="2">
    <source>
        <dbReference type="ARBA" id="ARBA00023125"/>
    </source>
</evidence>
<dbReference type="EMBL" id="QDAG01000002">
    <property type="protein sequence ID" value="KAE8129770.1"/>
    <property type="molecule type" value="Genomic_DNA"/>
</dbReference>
<dbReference type="Pfam" id="PF00356">
    <property type="entry name" value="LacI"/>
    <property type="match status" value="1"/>
</dbReference>
<evidence type="ECO:0000259" key="4">
    <source>
        <dbReference type="PROSITE" id="PS50932"/>
    </source>
</evidence>
<dbReference type="GeneID" id="78126655"/>
<protein>
    <submittedName>
        <fullName evidence="5">LacI family transcriptional regulator</fullName>
    </submittedName>
</protein>
<dbReference type="RefSeq" id="WP_152580254.1">
    <property type="nucleotide sequence ID" value="NZ_JALCCS010000016.1"/>
</dbReference>
<keyword evidence="3" id="KW-0804">Transcription</keyword>
<dbReference type="InterPro" id="IPR028082">
    <property type="entry name" value="Peripla_BP_I"/>
</dbReference>
<gene>
    <name evidence="5" type="ORF">DDE84_02980</name>
</gene>
<dbReference type="Gene3D" id="1.10.260.40">
    <property type="entry name" value="lambda repressor-like DNA-binding domains"/>
    <property type="match status" value="1"/>
</dbReference>
<dbReference type="SUPFAM" id="SSF53822">
    <property type="entry name" value="Periplasmic binding protein-like I"/>
    <property type="match status" value="1"/>
</dbReference>
<sequence>MGKKVGIADVARAVGVSKTTVSRYLHGDFTSMSSDTRVRIQQTIGSLGYRPNKLAQGLKSRSSHSIGVTIADIGNPFSSLLLKGVQAECRARHIQLLVCDSTNSQDIELHNVESLIDAQVDGVIINTVGGDAARAAQYGQIVGRTPAVLLDRTIPGAAFDTVCTNNGQITRAMMEHLEHQGFTYIAYVTHDVQNISTRTRRLNTVAQFLRGRSIGGEALIYSADSDDLGQRIRALLDKHLDERVCLFANNEESLADVLDALAACNGIERSRIGVCAFASENNARFFGHGITCIDQNPLSMGRQAMLALASRAYDGEQGEPRYMEIEATLHIHHSTDNNAAVLR</sequence>
<name>A0A5N6S0N3_9BIFI</name>
<evidence type="ECO:0000313" key="6">
    <source>
        <dbReference type="Proteomes" id="UP000325415"/>
    </source>
</evidence>
<dbReference type="Pfam" id="PF13407">
    <property type="entry name" value="Peripla_BP_4"/>
    <property type="match status" value="1"/>
</dbReference>